<feature type="compositionally biased region" description="Acidic residues" evidence="2">
    <location>
        <begin position="210"/>
        <end position="222"/>
    </location>
</feature>
<evidence type="ECO:0000313" key="3">
    <source>
        <dbReference type="EMBL" id="CAK9090064.1"/>
    </source>
</evidence>
<feature type="region of interest" description="Disordered" evidence="2">
    <location>
        <begin position="603"/>
        <end position="679"/>
    </location>
</feature>
<name>A0ABP0QQ35_9DINO</name>
<dbReference type="EMBL" id="CAXAMM010039929">
    <property type="protein sequence ID" value="CAK9090064.1"/>
    <property type="molecule type" value="Genomic_DNA"/>
</dbReference>
<keyword evidence="4" id="KW-1185">Reference proteome</keyword>
<feature type="coiled-coil region" evidence="1">
    <location>
        <begin position="246"/>
        <end position="372"/>
    </location>
</feature>
<keyword evidence="1" id="KW-0175">Coiled coil</keyword>
<comment type="caution">
    <text evidence="3">The sequence shown here is derived from an EMBL/GenBank/DDBJ whole genome shotgun (WGS) entry which is preliminary data.</text>
</comment>
<evidence type="ECO:0000256" key="2">
    <source>
        <dbReference type="SAM" id="MobiDB-lite"/>
    </source>
</evidence>
<feature type="compositionally biased region" description="Basic and acidic residues" evidence="2">
    <location>
        <begin position="617"/>
        <end position="627"/>
    </location>
</feature>
<reference evidence="3 4" key="1">
    <citation type="submission" date="2024-02" db="EMBL/GenBank/DDBJ databases">
        <authorList>
            <person name="Chen Y."/>
            <person name="Shah S."/>
            <person name="Dougan E. K."/>
            <person name="Thang M."/>
            <person name="Chan C."/>
        </authorList>
    </citation>
    <scope>NUCLEOTIDE SEQUENCE [LARGE SCALE GENOMIC DNA]</scope>
</reference>
<feature type="region of interest" description="Disordered" evidence="2">
    <location>
        <begin position="192"/>
        <end position="222"/>
    </location>
</feature>
<evidence type="ECO:0000256" key="1">
    <source>
        <dbReference type="SAM" id="Coils"/>
    </source>
</evidence>
<gene>
    <name evidence="3" type="ORF">SCF082_LOCUS42488</name>
</gene>
<accession>A0ABP0QQ35</accession>
<dbReference type="InterPro" id="IPR018247">
    <property type="entry name" value="EF_Hand_1_Ca_BS"/>
</dbReference>
<protein>
    <recommendedName>
        <fullName evidence="5">EF-hand domain-containing protein</fullName>
    </recommendedName>
</protein>
<sequence length="679" mass="74920">MAPDAAPHCPQGYYRSSPLIFACDGGRAEVEIYHLPGQTSMVELPRGLEDFSLHVVTSNALTSTELKLYDPELNKFLVSHRDGSVNDEETEGHLGNLTLVYSGEMPMEWLEVWRRSLRNTFRALSDWGDELERRHGASITSARQAVEQHRSLISQASRIGGELSSAAVKLVEEATGRGEGDEPAEAYFEASAHAHAASAASGRGGHASEGQEDVSPESSDLWEEVSAAQAELQCHHELRKGRKAALVAQDEQLRQLRSEVVALRGQIQEAVERRDATRARAEAAERGLEVLQEAQHELQKLRNEHAAELRQLQVAAQQALQSERAWRARAAEGSWAREGPEIEALKAAKVELAELLAEADEVRLASKQASAQLTHQLEGAQAEHARLGGTRATPVAQAQQEPAPTVSPQRTGWRRLVKGRLPTQLLLLLRCHSGSPGYSETKLRYSYTGAAPCASPAPQGCAGLNTSEALEALDAWRAWAHARYGTDENSSQRAWTELVAPLAKQGLLPWSRFEAFWGHMPEAPRWQPAAHLLDHNRDHCLSRREFDHAFGGHTRLPRVRGVRVGGWEEMQLLTAAWVTLTLCACWLVICRLQISRGREPAYAPVPSVEDLPPNPPEKVELPEKAAERWIAAGELPPAPDHTHLLDHPAPPPRKRWLNEHPPGTFGSLLAQSREKGDQK</sequence>
<dbReference type="Proteomes" id="UP001642464">
    <property type="component" value="Unassembled WGS sequence"/>
</dbReference>
<organism evidence="3 4">
    <name type="scientific">Durusdinium trenchii</name>
    <dbReference type="NCBI Taxonomy" id="1381693"/>
    <lineage>
        <taxon>Eukaryota</taxon>
        <taxon>Sar</taxon>
        <taxon>Alveolata</taxon>
        <taxon>Dinophyceae</taxon>
        <taxon>Suessiales</taxon>
        <taxon>Symbiodiniaceae</taxon>
        <taxon>Durusdinium</taxon>
    </lineage>
</organism>
<evidence type="ECO:0000313" key="4">
    <source>
        <dbReference type="Proteomes" id="UP001642464"/>
    </source>
</evidence>
<feature type="compositionally biased region" description="Low complexity" evidence="2">
    <location>
        <begin position="192"/>
        <end position="201"/>
    </location>
</feature>
<dbReference type="PROSITE" id="PS00018">
    <property type="entry name" value="EF_HAND_1"/>
    <property type="match status" value="1"/>
</dbReference>
<proteinExistence type="predicted"/>
<evidence type="ECO:0008006" key="5">
    <source>
        <dbReference type="Google" id="ProtNLM"/>
    </source>
</evidence>